<dbReference type="Proteomes" id="UP000199120">
    <property type="component" value="Unassembled WGS sequence"/>
</dbReference>
<proteinExistence type="predicted"/>
<dbReference type="PROSITE" id="PS50937">
    <property type="entry name" value="HTH_MERR_2"/>
    <property type="match status" value="1"/>
</dbReference>
<sequence length="146" mass="16118">MKIGDVAERTGLTVHTLRYYERIGLIPFAARDEAGQRVYDSAIFPWLDFLGRLKQTGMPIQQMLRYAQLRAAGPDTGPERGMLLAAHRETVRARIAELHECLLALDAKIESYANASRGIGNDTHTGSTRRRSGKPARTGQADPVGD</sequence>
<dbReference type="EMBL" id="FOAJ01000034">
    <property type="protein sequence ID" value="SEM17768.1"/>
    <property type="molecule type" value="Genomic_DNA"/>
</dbReference>
<feature type="domain" description="HTH merR-type" evidence="5">
    <location>
        <begin position="1"/>
        <end position="69"/>
    </location>
</feature>
<feature type="region of interest" description="Disordered" evidence="4">
    <location>
        <begin position="116"/>
        <end position="146"/>
    </location>
</feature>
<accession>A0A1H7W9V1</accession>
<evidence type="ECO:0000256" key="3">
    <source>
        <dbReference type="ARBA" id="ARBA00023163"/>
    </source>
</evidence>
<dbReference type="InterPro" id="IPR047057">
    <property type="entry name" value="MerR_fam"/>
</dbReference>
<evidence type="ECO:0000256" key="1">
    <source>
        <dbReference type="ARBA" id="ARBA00023015"/>
    </source>
</evidence>
<dbReference type="STRING" id="416943.SAMN05445871_5601"/>
<dbReference type="InterPro" id="IPR015358">
    <property type="entry name" value="Tscrpt_reg_MerR_DNA-bd"/>
</dbReference>
<evidence type="ECO:0000256" key="4">
    <source>
        <dbReference type="SAM" id="MobiDB-lite"/>
    </source>
</evidence>
<dbReference type="SUPFAM" id="SSF46955">
    <property type="entry name" value="Putative DNA-binding domain"/>
    <property type="match status" value="1"/>
</dbReference>
<dbReference type="PRINTS" id="PR00040">
    <property type="entry name" value="HTHMERR"/>
</dbReference>
<dbReference type="PANTHER" id="PTHR30204:SF98">
    <property type="entry name" value="HTH-TYPE TRANSCRIPTIONAL REGULATOR ADHR"/>
    <property type="match status" value="1"/>
</dbReference>
<dbReference type="Pfam" id="PF09278">
    <property type="entry name" value="MerR-DNA-bind"/>
    <property type="match status" value="1"/>
</dbReference>
<dbReference type="CDD" id="cd01109">
    <property type="entry name" value="HTH_YyaN"/>
    <property type="match status" value="1"/>
</dbReference>
<keyword evidence="2 6" id="KW-0238">DNA-binding</keyword>
<dbReference type="GO" id="GO:0003677">
    <property type="term" value="F:DNA binding"/>
    <property type="evidence" value="ECO:0007669"/>
    <property type="project" value="UniProtKB-KW"/>
</dbReference>
<protein>
    <submittedName>
        <fullName evidence="6">DNA-binding transcriptional regulator, MerR family</fullName>
    </submittedName>
</protein>
<keyword evidence="1" id="KW-0805">Transcription regulation</keyword>
<evidence type="ECO:0000313" key="7">
    <source>
        <dbReference type="Proteomes" id="UP000199120"/>
    </source>
</evidence>
<keyword evidence="3" id="KW-0804">Transcription</keyword>
<reference evidence="7" key="1">
    <citation type="submission" date="2016-10" db="EMBL/GenBank/DDBJ databases">
        <authorList>
            <person name="Varghese N."/>
            <person name="Submissions S."/>
        </authorList>
    </citation>
    <scope>NUCLEOTIDE SEQUENCE [LARGE SCALE GENOMIC DNA]</scope>
    <source>
        <strain evidence="7">LMG 26416</strain>
    </source>
</reference>
<dbReference type="PROSITE" id="PS00552">
    <property type="entry name" value="HTH_MERR_1"/>
    <property type="match status" value="1"/>
</dbReference>
<dbReference type="AlphaFoldDB" id="A0A1H7W9V1"/>
<keyword evidence="7" id="KW-1185">Reference proteome</keyword>
<dbReference type="SMART" id="SM00422">
    <property type="entry name" value="HTH_MERR"/>
    <property type="match status" value="1"/>
</dbReference>
<dbReference type="Gene3D" id="1.10.1660.10">
    <property type="match status" value="1"/>
</dbReference>
<gene>
    <name evidence="6" type="ORF">SAMN05192542_13410</name>
</gene>
<dbReference type="InterPro" id="IPR009061">
    <property type="entry name" value="DNA-bd_dom_put_sf"/>
</dbReference>
<evidence type="ECO:0000259" key="5">
    <source>
        <dbReference type="PROSITE" id="PS50937"/>
    </source>
</evidence>
<dbReference type="InterPro" id="IPR000551">
    <property type="entry name" value="MerR-type_HTH_dom"/>
</dbReference>
<dbReference type="PANTHER" id="PTHR30204">
    <property type="entry name" value="REDOX-CYCLING DRUG-SENSING TRANSCRIPTIONAL ACTIVATOR SOXR"/>
    <property type="match status" value="1"/>
</dbReference>
<organism evidence="6 7">
    <name type="scientific">Paraburkholderia caballeronis</name>
    <dbReference type="NCBI Taxonomy" id="416943"/>
    <lineage>
        <taxon>Bacteria</taxon>
        <taxon>Pseudomonadati</taxon>
        <taxon>Pseudomonadota</taxon>
        <taxon>Betaproteobacteria</taxon>
        <taxon>Burkholderiales</taxon>
        <taxon>Burkholderiaceae</taxon>
        <taxon>Paraburkholderia</taxon>
    </lineage>
</organism>
<dbReference type="OrthoDB" id="9808480at2"/>
<name>A0A1H7W9V1_9BURK</name>
<dbReference type="Pfam" id="PF00376">
    <property type="entry name" value="MerR"/>
    <property type="match status" value="1"/>
</dbReference>
<evidence type="ECO:0000256" key="2">
    <source>
        <dbReference type="ARBA" id="ARBA00023125"/>
    </source>
</evidence>
<dbReference type="RefSeq" id="WP_090551792.1">
    <property type="nucleotide sequence ID" value="NZ_FNSR01000003.1"/>
</dbReference>
<dbReference type="GO" id="GO:0003700">
    <property type="term" value="F:DNA-binding transcription factor activity"/>
    <property type="evidence" value="ECO:0007669"/>
    <property type="project" value="InterPro"/>
</dbReference>
<evidence type="ECO:0000313" key="6">
    <source>
        <dbReference type="EMBL" id="SEM17768.1"/>
    </source>
</evidence>